<protein>
    <submittedName>
        <fullName evidence="2">Uncharacterized protein</fullName>
    </submittedName>
</protein>
<sequence length="112" mass="12731">VNEIRAEKIARVANPLALVAQKQQSHHPHTHPNHFNQNSSIRTHQSATKKREKAVVNSPQPIYDQEPSLVDDDDEDTSKEKEIDKLMALISFTEMLDMKVKGVVLLLELEIL</sequence>
<evidence type="ECO:0000256" key="1">
    <source>
        <dbReference type="SAM" id="MobiDB-lite"/>
    </source>
</evidence>
<feature type="non-terminal residue" evidence="2">
    <location>
        <position position="1"/>
    </location>
</feature>
<dbReference type="AlphaFoldDB" id="A0A699SBP3"/>
<name>A0A699SBP3_TANCI</name>
<evidence type="ECO:0000313" key="2">
    <source>
        <dbReference type="EMBL" id="GFC94720.1"/>
    </source>
</evidence>
<feature type="compositionally biased region" description="Polar residues" evidence="1">
    <location>
        <begin position="33"/>
        <end position="46"/>
    </location>
</feature>
<proteinExistence type="predicted"/>
<organism evidence="2">
    <name type="scientific">Tanacetum cinerariifolium</name>
    <name type="common">Dalmatian daisy</name>
    <name type="synonym">Chrysanthemum cinerariifolium</name>
    <dbReference type="NCBI Taxonomy" id="118510"/>
    <lineage>
        <taxon>Eukaryota</taxon>
        <taxon>Viridiplantae</taxon>
        <taxon>Streptophyta</taxon>
        <taxon>Embryophyta</taxon>
        <taxon>Tracheophyta</taxon>
        <taxon>Spermatophyta</taxon>
        <taxon>Magnoliopsida</taxon>
        <taxon>eudicotyledons</taxon>
        <taxon>Gunneridae</taxon>
        <taxon>Pentapetalae</taxon>
        <taxon>asterids</taxon>
        <taxon>campanulids</taxon>
        <taxon>Asterales</taxon>
        <taxon>Asteraceae</taxon>
        <taxon>Asteroideae</taxon>
        <taxon>Anthemideae</taxon>
        <taxon>Anthemidinae</taxon>
        <taxon>Tanacetum</taxon>
    </lineage>
</organism>
<accession>A0A699SBP3</accession>
<dbReference type="EMBL" id="BKCJ011150386">
    <property type="protein sequence ID" value="GFC94720.1"/>
    <property type="molecule type" value="Genomic_DNA"/>
</dbReference>
<comment type="caution">
    <text evidence="2">The sequence shown here is derived from an EMBL/GenBank/DDBJ whole genome shotgun (WGS) entry which is preliminary data.</text>
</comment>
<reference evidence="2" key="1">
    <citation type="journal article" date="2019" name="Sci. Rep.">
        <title>Draft genome of Tanacetum cinerariifolium, the natural source of mosquito coil.</title>
        <authorList>
            <person name="Yamashiro T."/>
            <person name="Shiraishi A."/>
            <person name="Satake H."/>
            <person name="Nakayama K."/>
        </authorList>
    </citation>
    <scope>NUCLEOTIDE SEQUENCE</scope>
</reference>
<gene>
    <name evidence="2" type="ORF">Tci_866690</name>
</gene>
<feature type="region of interest" description="Disordered" evidence="1">
    <location>
        <begin position="18"/>
        <end position="78"/>
    </location>
</feature>